<sequence>MSESPEAFYLPLGDGRYEPTRATESPWDPAAQHGGPPTALLAHVIDRTVEPGLRLGRISVDFLGPIPRREVRIEVSPVRPGRSIHLTEARMIADDRPAVIARTWHIATGPTPPATGEQLTPPPLPAPGPKPPRLTGWGYGEAVEWRYTHGAPDALGRTAVWARPRVPLIAGEKLTGQAAALIVADSANGLSAVLPMTEWLSIPPTMTTTLARAPEGDWVHMDARTTLSDDGLGVARATLCDPTGYLGEVAQPLLVRKR</sequence>
<evidence type="ECO:0000256" key="1">
    <source>
        <dbReference type="SAM" id="MobiDB-lite"/>
    </source>
</evidence>
<dbReference type="AlphaFoldDB" id="A0A7W3MWQ1"/>
<dbReference type="RefSeq" id="WP_182705085.1">
    <property type="nucleotide sequence ID" value="NZ_JACJII010000001.1"/>
</dbReference>
<dbReference type="Gene3D" id="2.40.160.210">
    <property type="entry name" value="Acyl-CoA thioesterase, double hotdog domain"/>
    <property type="match status" value="1"/>
</dbReference>
<dbReference type="EMBL" id="JACJII010000001">
    <property type="protein sequence ID" value="MBA9003294.1"/>
    <property type="molecule type" value="Genomic_DNA"/>
</dbReference>
<reference evidence="4 5" key="1">
    <citation type="submission" date="2020-08" db="EMBL/GenBank/DDBJ databases">
        <title>Sequencing the genomes of 1000 actinobacteria strains.</title>
        <authorList>
            <person name="Klenk H.-P."/>
        </authorList>
    </citation>
    <scope>NUCLEOTIDE SEQUENCE [LARGE SCALE GENOMIC DNA]</scope>
    <source>
        <strain evidence="4 5">DSM 45823</strain>
    </source>
</reference>
<gene>
    <name evidence="4" type="ORF">HNR21_002176</name>
</gene>
<keyword evidence="5" id="KW-1185">Reference proteome</keyword>
<dbReference type="InterPro" id="IPR049450">
    <property type="entry name" value="ACOT8-like_C"/>
</dbReference>
<accession>A0A7W3MWQ1</accession>
<dbReference type="SUPFAM" id="SSF54637">
    <property type="entry name" value="Thioesterase/thiol ester dehydrase-isomerase"/>
    <property type="match status" value="2"/>
</dbReference>
<evidence type="ECO:0000259" key="2">
    <source>
        <dbReference type="Pfam" id="PF13622"/>
    </source>
</evidence>
<name>A0A7W3MWQ1_9ACTN</name>
<dbReference type="Pfam" id="PF13622">
    <property type="entry name" value="4HBT_3"/>
    <property type="match status" value="1"/>
</dbReference>
<evidence type="ECO:0000259" key="3">
    <source>
        <dbReference type="Pfam" id="PF20789"/>
    </source>
</evidence>
<evidence type="ECO:0008006" key="6">
    <source>
        <dbReference type="Google" id="ProtNLM"/>
    </source>
</evidence>
<dbReference type="InterPro" id="IPR029069">
    <property type="entry name" value="HotDog_dom_sf"/>
</dbReference>
<dbReference type="InterPro" id="IPR049449">
    <property type="entry name" value="TesB_ACOT8-like_N"/>
</dbReference>
<protein>
    <recommendedName>
        <fullName evidence="6">Thioesterase family protein</fullName>
    </recommendedName>
</protein>
<dbReference type="Proteomes" id="UP000539313">
    <property type="component" value="Unassembled WGS sequence"/>
</dbReference>
<feature type="domain" description="Acyl-CoA thioesterase-like C-terminal" evidence="3">
    <location>
        <begin position="127"/>
        <end position="255"/>
    </location>
</feature>
<evidence type="ECO:0000313" key="5">
    <source>
        <dbReference type="Proteomes" id="UP000539313"/>
    </source>
</evidence>
<organism evidence="4 5">
    <name type="scientific">Thermomonospora cellulosilytica</name>
    <dbReference type="NCBI Taxonomy" id="1411118"/>
    <lineage>
        <taxon>Bacteria</taxon>
        <taxon>Bacillati</taxon>
        <taxon>Actinomycetota</taxon>
        <taxon>Actinomycetes</taxon>
        <taxon>Streptosporangiales</taxon>
        <taxon>Thermomonosporaceae</taxon>
        <taxon>Thermomonospora</taxon>
    </lineage>
</organism>
<dbReference type="Pfam" id="PF20789">
    <property type="entry name" value="4HBT_3C"/>
    <property type="match status" value="1"/>
</dbReference>
<feature type="domain" description="Acyl-CoA thioesterase-like N-terminal HotDog" evidence="2">
    <location>
        <begin position="24"/>
        <end position="105"/>
    </location>
</feature>
<feature type="region of interest" description="Disordered" evidence="1">
    <location>
        <begin position="1"/>
        <end position="34"/>
    </location>
</feature>
<comment type="caution">
    <text evidence="4">The sequence shown here is derived from an EMBL/GenBank/DDBJ whole genome shotgun (WGS) entry which is preliminary data.</text>
</comment>
<dbReference type="InterPro" id="IPR042171">
    <property type="entry name" value="Acyl-CoA_hotdog"/>
</dbReference>
<proteinExistence type="predicted"/>
<evidence type="ECO:0000313" key="4">
    <source>
        <dbReference type="EMBL" id="MBA9003294.1"/>
    </source>
</evidence>